<evidence type="ECO:0000256" key="4">
    <source>
        <dbReference type="ARBA" id="ARBA00038493"/>
    </source>
</evidence>
<evidence type="ECO:0000256" key="1">
    <source>
        <dbReference type="ARBA" id="ARBA00013134"/>
    </source>
</evidence>
<dbReference type="GO" id="GO:0005737">
    <property type="term" value="C:cytoplasm"/>
    <property type="evidence" value="ECO:0007669"/>
    <property type="project" value="TreeGrafter"/>
</dbReference>
<gene>
    <name evidence="7" type="ORF">D0859_14799</name>
</gene>
<name>A0A3M7I6F6_HORWE</name>
<dbReference type="SUPFAM" id="SSF52317">
    <property type="entry name" value="Class I glutamine amidotransferase-like"/>
    <property type="match status" value="1"/>
</dbReference>
<comment type="caution">
    <text evidence="7">The sequence shown here is derived from an EMBL/GenBank/DDBJ whole genome shotgun (WGS) entry which is preliminary data.</text>
</comment>
<proteinExistence type="inferred from homology"/>
<dbReference type="InterPro" id="IPR002818">
    <property type="entry name" value="DJ-1/PfpI"/>
</dbReference>
<dbReference type="CDD" id="cd03141">
    <property type="entry name" value="GATase1_Hsp31_like"/>
    <property type="match status" value="1"/>
</dbReference>
<organism evidence="7 8">
    <name type="scientific">Hortaea werneckii</name>
    <name type="common">Black yeast</name>
    <name type="synonym">Cladosporium werneckii</name>
    <dbReference type="NCBI Taxonomy" id="91943"/>
    <lineage>
        <taxon>Eukaryota</taxon>
        <taxon>Fungi</taxon>
        <taxon>Dikarya</taxon>
        <taxon>Ascomycota</taxon>
        <taxon>Pezizomycotina</taxon>
        <taxon>Dothideomycetes</taxon>
        <taxon>Dothideomycetidae</taxon>
        <taxon>Mycosphaerellales</taxon>
        <taxon>Teratosphaeriaceae</taxon>
        <taxon>Hortaea</taxon>
    </lineage>
</organism>
<dbReference type="InterPro" id="IPR029062">
    <property type="entry name" value="Class_I_gatase-like"/>
</dbReference>
<comment type="catalytic activity">
    <reaction evidence="5">
        <text>methylglyoxal + H2O = (R)-lactate + H(+)</text>
        <dbReference type="Rhea" id="RHEA:27754"/>
        <dbReference type="ChEBI" id="CHEBI:15377"/>
        <dbReference type="ChEBI" id="CHEBI:15378"/>
        <dbReference type="ChEBI" id="CHEBI:16004"/>
        <dbReference type="ChEBI" id="CHEBI:17158"/>
        <dbReference type="EC" id="4.2.1.130"/>
    </reaction>
</comment>
<evidence type="ECO:0000256" key="5">
    <source>
        <dbReference type="ARBA" id="ARBA00048082"/>
    </source>
</evidence>
<sequence length="247" mass="26899">MSPPKPKFLFVLSSHTSYILNGEPHPSGWFLPEFAHPFNTLEEKVDIVIASPQGGEASLDTNSITRTLAFCLAESTDDEESMEFYRTRSDLWKNTVKLEDLRGRMKEFAGIFYVGGHGPMFDLAHHEASHGIIRDLWEAGKVVSAVCHGPAALVNAKLSDGSYLVAGSKVNGFTNREEVAFGTASAMPFMLEDVLNEHAREEDGGEFVSGDMWAEKVVVGKDGRLITGQNPASARGVATAILEALEL</sequence>
<comment type="similarity">
    <text evidence="4">Belongs to the peptidase C56 family. HSP31-like subfamily.</text>
</comment>
<evidence type="ECO:0000259" key="6">
    <source>
        <dbReference type="Pfam" id="PF01965"/>
    </source>
</evidence>
<evidence type="ECO:0000256" key="2">
    <source>
        <dbReference type="ARBA" id="ARBA00023016"/>
    </source>
</evidence>
<dbReference type="InterPro" id="IPR050325">
    <property type="entry name" value="Prot/Nucl_acid_deglycase"/>
</dbReference>
<evidence type="ECO:0000256" key="3">
    <source>
        <dbReference type="ARBA" id="ARBA00023239"/>
    </source>
</evidence>
<protein>
    <recommendedName>
        <fullName evidence="1">D-lactate dehydratase</fullName>
        <ecNumber evidence="1">4.2.1.130</ecNumber>
    </recommendedName>
</protein>
<feature type="domain" description="DJ-1/PfpI" evidence="6">
    <location>
        <begin position="105"/>
        <end position="162"/>
    </location>
</feature>
<dbReference type="GO" id="GO:0019172">
    <property type="term" value="F:glyoxalase III activity"/>
    <property type="evidence" value="ECO:0007669"/>
    <property type="project" value="UniProtKB-EC"/>
</dbReference>
<dbReference type="VEuPathDB" id="FungiDB:BTJ68_08188"/>
<dbReference type="Gene3D" id="3.40.50.880">
    <property type="match status" value="1"/>
</dbReference>
<dbReference type="Pfam" id="PF01965">
    <property type="entry name" value="DJ-1_PfpI"/>
    <property type="match status" value="1"/>
</dbReference>
<dbReference type="Proteomes" id="UP000281677">
    <property type="component" value="Unassembled WGS sequence"/>
</dbReference>
<keyword evidence="2" id="KW-0346">Stress response</keyword>
<dbReference type="EC" id="4.2.1.130" evidence="1"/>
<dbReference type="EMBL" id="QWIT01000697">
    <property type="protein sequence ID" value="RMZ21187.1"/>
    <property type="molecule type" value="Genomic_DNA"/>
</dbReference>
<dbReference type="PANTHER" id="PTHR48094">
    <property type="entry name" value="PROTEIN/NUCLEIC ACID DEGLYCASE DJ-1-RELATED"/>
    <property type="match status" value="1"/>
</dbReference>
<dbReference type="PANTHER" id="PTHR48094:SF11">
    <property type="entry name" value="GLUTATHIONE-INDEPENDENT GLYOXALASE HSP31-RELATED"/>
    <property type="match status" value="1"/>
</dbReference>
<reference evidence="7 8" key="1">
    <citation type="journal article" date="2018" name="BMC Genomics">
        <title>Genomic evidence for intraspecific hybridization in a clonal and extremely halotolerant yeast.</title>
        <authorList>
            <person name="Gostincar C."/>
            <person name="Stajich J.E."/>
            <person name="Zupancic J."/>
            <person name="Zalar P."/>
            <person name="Gunde-Cimerman N."/>
        </authorList>
    </citation>
    <scope>NUCLEOTIDE SEQUENCE [LARGE SCALE GENOMIC DNA]</scope>
    <source>
        <strain evidence="7 8">EXF-120</strain>
    </source>
</reference>
<evidence type="ECO:0000313" key="7">
    <source>
        <dbReference type="EMBL" id="RMZ21187.1"/>
    </source>
</evidence>
<keyword evidence="3" id="KW-0456">Lyase</keyword>
<dbReference type="GO" id="GO:0019243">
    <property type="term" value="P:methylglyoxal catabolic process to D-lactate via S-lactoyl-glutathione"/>
    <property type="evidence" value="ECO:0007669"/>
    <property type="project" value="TreeGrafter"/>
</dbReference>
<evidence type="ECO:0000313" key="8">
    <source>
        <dbReference type="Proteomes" id="UP000281677"/>
    </source>
</evidence>
<dbReference type="AlphaFoldDB" id="A0A3M7I6F6"/>
<dbReference type="OrthoDB" id="543156at2759"/>
<accession>A0A3M7I6F6</accession>